<feature type="region of interest" description="Disordered" evidence="14">
    <location>
        <begin position="58"/>
        <end position="80"/>
    </location>
</feature>
<feature type="repeat" description="ANK" evidence="12">
    <location>
        <begin position="175"/>
        <end position="207"/>
    </location>
</feature>
<evidence type="ECO:0000259" key="15">
    <source>
        <dbReference type="Pfam" id="PF01529"/>
    </source>
</evidence>
<keyword evidence="6 12" id="KW-0040">ANK repeat</keyword>
<dbReference type="Pfam" id="PF01529">
    <property type="entry name" value="DHHC"/>
    <property type="match status" value="1"/>
</dbReference>
<dbReference type="PANTHER" id="PTHR24161:SF85">
    <property type="entry name" value="PALMITOYLTRANSFERASE HIP14"/>
    <property type="match status" value="1"/>
</dbReference>
<evidence type="ECO:0000256" key="10">
    <source>
        <dbReference type="ARBA" id="ARBA00023315"/>
    </source>
</evidence>
<feature type="repeat" description="ANK" evidence="12">
    <location>
        <begin position="142"/>
        <end position="174"/>
    </location>
</feature>
<feature type="compositionally biased region" description="Polar residues" evidence="14">
    <location>
        <begin position="10"/>
        <end position="20"/>
    </location>
</feature>
<dbReference type="PANTHER" id="PTHR24161">
    <property type="entry name" value="ANK_REP_REGION DOMAIN-CONTAINING PROTEIN-RELATED"/>
    <property type="match status" value="1"/>
</dbReference>
<dbReference type="PROSITE" id="PS50297">
    <property type="entry name" value="ANK_REP_REGION"/>
    <property type="match status" value="3"/>
</dbReference>
<feature type="compositionally biased region" description="Low complexity" evidence="14">
    <location>
        <begin position="60"/>
        <end position="75"/>
    </location>
</feature>
<comment type="domain">
    <text evidence="13">The DHHC domain is required for palmitoyltransferase activity.</text>
</comment>
<evidence type="ECO:0000256" key="6">
    <source>
        <dbReference type="ARBA" id="ARBA00023043"/>
    </source>
</evidence>
<accession>A0AAV5RQW9</accession>
<evidence type="ECO:0000256" key="9">
    <source>
        <dbReference type="ARBA" id="ARBA00023288"/>
    </source>
</evidence>
<evidence type="ECO:0000256" key="4">
    <source>
        <dbReference type="ARBA" id="ARBA00022737"/>
    </source>
</evidence>
<evidence type="ECO:0000313" key="16">
    <source>
        <dbReference type="EMBL" id="GMM52924.1"/>
    </source>
</evidence>
<dbReference type="PROSITE" id="PS50088">
    <property type="entry name" value="ANK_REPEAT"/>
    <property type="match status" value="5"/>
</dbReference>
<dbReference type="SUPFAM" id="SSF48403">
    <property type="entry name" value="Ankyrin repeat"/>
    <property type="match status" value="1"/>
</dbReference>
<feature type="repeat" description="ANK" evidence="12">
    <location>
        <begin position="241"/>
        <end position="274"/>
    </location>
</feature>
<protein>
    <recommendedName>
        <fullName evidence="13">Palmitoyltransferase</fullName>
        <ecNumber evidence="13">2.3.1.225</ecNumber>
    </recommendedName>
</protein>
<feature type="transmembrane region" description="Helical" evidence="13">
    <location>
        <begin position="334"/>
        <end position="350"/>
    </location>
</feature>
<sequence>MSEAELATLDTLQTHPSTLDSVDEEYSDTSTLRSHVVVSDLGSISSCSVDYDYEQHSRSSSESSKVVSEMSSPDSPLSEEDQALLDACQEGNLEKVRDLVESGQQLDLNKGALHYAAGNNFYQVCRYLLDKGADPNARLEPLGATPALWACRNGHAYIVHLLLDNKAEASICDGFGCTMLHLAVQSSNILMVVYVAHLGVAVDAMDTGGRTALHWAVAQGDHLSVESLLKAGASPNLVDGDGNSALMLAVDLGKCSDVVSLLLRYGADPVAYRAKQTGDLPRVWTDGCKAVGRDSNGVLRRSRLFSPEFVKAFTSVLPLMLLTVALSLPRVCGNLFIGILLEVTLVYIAKTQIERLLPLAWPHSKPLVHSTLLAGAFSAVFILNIAYFVLFIAPYTFQAAPLTAGLLSVLISLICLFYITAVFMDPGVIMLKSTAQSLRDMNSLLERGLFDSIHFCVHTYQEIPARASYDHYLERIVCRYDHYCPWIYNAVGIRNHRAFLAFVIFLATAIPFMTYQYFLYSFHTSFTSFGVQLCIVTLIQCVWICVLLVVQMFQMTHGATTYELSHAAERNVHLKDPIKAFSSLPKDHHKYAEFYAMTAAQSLRRFESSAQNSQTSLNAQNAQNSQSSYAHSKGKLAFCLKLTGFQQLMILRRLSTAHVHWNDQDYGIIRNVKDFWFGGGSIFNPRGCTGSLNGAVVDYQALPNP</sequence>
<feature type="transmembrane region" description="Helical" evidence="13">
    <location>
        <begin position="530"/>
        <end position="550"/>
    </location>
</feature>
<comment type="subcellular location">
    <subcellularLocation>
        <location evidence="1">Membrane</location>
        <topology evidence="1">Multi-pass membrane protein</topology>
    </subcellularLocation>
</comment>
<feature type="repeat" description="ANK" evidence="12">
    <location>
        <begin position="208"/>
        <end position="240"/>
    </location>
</feature>
<evidence type="ECO:0000256" key="8">
    <source>
        <dbReference type="ARBA" id="ARBA00023139"/>
    </source>
</evidence>
<keyword evidence="5 13" id="KW-1133">Transmembrane helix</keyword>
<dbReference type="GO" id="GO:0016020">
    <property type="term" value="C:membrane"/>
    <property type="evidence" value="ECO:0007669"/>
    <property type="project" value="UniProtKB-SubCell"/>
</dbReference>
<feature type="region of interest" description="Disordered" evidence="14">
    <location>
        <begin position="1"/>
        <end position="26"/>
    </location>
</feature>
<evidence type="ECO:0000256" key="1">
    <source>
        <dbReference type="ARBA" id="ARBA00004141"/>
    </source>
</evidence>
<gene>
    <name evidence="16" type="ORF">DASB73_038870</name>
</gene>
<evidence type="ECO:0000256" key="11">
    <source>
        <dbReference type="ARBA" id="ARBA00048048"/>
    </source>
</evidence>
<comment type="catalytic activity">
    <reaction evidence="11 13">
        <text>L-cysteinyl-[protein] + hexadecanoyl-CoA = S-hexadecanoyl-L-cysteinyl-[protein] + CoA</text>
        <dbReference type="Rhea" id="RHEA:36683"/>
        <dbReference type="Rhea" id="RHEA-COMP:10131"/>
        <dbReference type="Rhea" id="RHEA-COMP:11032"/>
        <dbReference type="ChEBI" id="CHEBI:29950"/>
        <dbReference type="ChEBI" id="CHEBI:57287"/>
        <dbReference type="ChEBI" id="CHEBI:57379"/>
        <dbReference type="ChEBI" id="CHEBI:74151"/>
        <dbReference type="EC" id="2.3.1.225"/>
    </reaction>
</comment>
<organism evidence="16 17">
    <name type="scientific">Starmerella bacillaris</name>
    <name type="common">Yeast</name>
    <name type="synonym">Candida zemplinina</name>
    <dbReference type="NCBI Taxonomy" id="1247836"/>
    <lineage>
        <taxon>Eukaryota</taxon>
        <taxon>Fungi</taxon>
        <taxon>Dikarya</taxon>
        <taxon>Ascomycota</taxon>
        <taxon>Saccharomycotina</taxon>
        <taxon>Dipodascomycetes</taxon>
        <taxon>Dipodascales</taxon>
        <taxon>Trichomonascaceae</taxon>
        <taxon>Starmerella</taxon>
    </lineage>
</organism>
<keyword evidence="10 13" id="KW-0012">Acyltransferase</keyword>
<keyword evidence="13" id="KW-0808">Transferase</keyword>
<dbReference type="SMART" id="SM00248">
    <property type="entry name" value="ANK"/>
    <property type="match status" value="6"/>
</dbReference>
<dbReference type="GO" id="GO:0019706">
    <property type="term" value="F:protein-cysteine S-palmitoyltransferase activity"/>
    <property type="evidence" value="ECO:0007669"/>
    <property type="project" value="UniProtKB-EC"/>
</dbReference>
<dbReference type="PROSITE" id="PS50216">
    <property type="entry name" value="DHHC"/>
    <property type="match status" value="1"/>
</dbReference>
<dbReference type="EMBL" id="BTGC01000008">
    <property type="protein sequence ID" value="GMM52924.1"/>
    <property type="molecule type" value="Genomic_DNA"/>
</dbReference>
<dbReference type="InterPro" id="IPR002110">
    <property type="entry name" value="Ankyrin_rpt"/>
</dbReference>
<feature type="transmembrane region" description="Helical" evidence="13">
    <location>
        <begin position="371"/>
        <end position="393"/>
    </location>
</feature>
<dbReference type="Gene3D" id="1.25.40.20">
    <property type="entry name" value="Ankyrin repeat-containing domain"/>
    <property type="match status" value="1"/>
</dbReference>
<proteinExistence type="inferred from homology"/>
<evidence type="ECO:0000256" key="5">
    <source>
        <dbReference type="ARBA" id="ARBA00022989"/>
    </source>
</evidence>
<dbReference type="Pfam" id="PF12796">
    <property type="entry name" value="Ank_2"/>
    <property type="match status" value="2"/>
</dbReference>
<dbReference type="Pfam" id="PF13637">
    <property type="entry name" value="Ank_4"/>
    <property type="match status" value="1"/>
</dbReference>
<evidence type="ECO:0000256" key="14">
    <source>
        <dbReference type="SAM" id="MobiDB-lite"/>
    </source>
</evidence>
<comment type="caution">
    <text evidence="16">The sequence shown here is derived from an EMBL/GenBank/DDBJ whole genome shotgun (WGS) entry which is preliminary data.</text>
</comment>
<dbReference type="InterPro" id="IPR036770">
    <property type="entry name" value="Ankyrin_rpt-contain_sf"/>
</dbReference>
<keyword evidence="8" id="KW-0564">Palmitate</keyword>
<dbReference type="Proteomes" id="UP001362899">
    <property type="component" value="Unassembled WGS sequence"/>
</dbReference>
<feature type="transmembrane region" description="Helical" evidence="13">
    <location>
        <begin position="399"/>
        <end position="423"/>
    </location>
</feature>
<keyword evidence="17" id="KW-1185">Reference proteome</keyword>
<keyword evidence="9" id="KW-0449">Lipoprotein</keyword>
<name>A0AAV5RQW9_STABA</name>
<keyword evidence="3 13" id="KW-0812">Transmembrane</keyword>
<keyword evidence="4" id="KW-0677">Repeat</keyword>
<evidence type="ECO:0000256" key="3">
    <source>
        <dbReference type="ARBA" id="ARBA00022692"/>
    </source>
</evidence>
<evidence type="ECO:0000256" key="7">
    <source>
        <dbReference type="ARBA" id="ARBA00023136"/>
    </source>
</evidence>
<reference evidence="16 17" key="1">
    <citation type="journal article" date="2023" name="Elife">
        <title>Identification of key yeast species and microbe-microbe interactions impacting larval growth of Drosophila in the wild.</title>
        <authorList>
            <person name="Mure A."/>
            <person name="Sugiura Y."/>
            <person name="Maeda R."/>
            <person name="Honda K."/>
            <person name="Sakurai N."/>
            <person name="Takahashi Y."/>
            <person name="Watada M."/>
            <person name="Katoh T."/>
            <person name="Gotoh A."/>
            <person name="Gotoh Y."/>
            <person name="Taniguchi I."/>
            <person name="Nakamura K."/>
            <person name="Hayashi T."/>
            <person name="Katayama T."/>
            <person name="Uemura T."/>
            <person name="Hattori Y."/>
        </authorList>
    </citation>
    <scope>NUCLEOTIDE SEQUENCE [LARGE SCALE GENOMIC DNA]</scope>
    <source>
        <strain evidence="16 17">SB-73</strain>
    </source>
</reference>
<feature type="transmembrane region" description="Helical" evidence="13">
    <location>
        <begin position="498"/>
        <end position="518"/>
    </location>
</feature>
<feature type="domain" description="Palmitoyltransferase DHHC" evidence="15">
    <location>
        <begin position="451"/>
        <end position="564"/>
    </location>
</feature>
<evidence type="ECO:0000256" key="12">
    <source>
        <dbReference type="PROSITE-ProRule" id="PRU00023"/>
    </source>
</evidence>
<dbReference type="EC" id="2.3.1.225" evidence="13"/>
<keyword evidence="7 13" id="KW-0472">Membrane</keyword>
<feature type="repeat" description="ANK" evidence="12">
    <location>
        <begin position="108"/>
        <end position="140"/>
    </location>
</feature>
<comment type="similarity">
    <text evidence="2">Belongs to the DHHC palmitoyltransferase family. AKR/ZDHHC17 subfamily.</text>
</comment>
<dbReference type="InterPro" id="IPR001594">
    <property type="entry name" value="Palmitoyltrfase_DHHC"/>
</dbReference>
<evidence type="ECO:0000256" key="2">
    <source>
        <dbReference type="ARBA" id="ARBA00010104"/>
    </source>
</evidence>
<evidence type="ECO:0000313" key="17">
    <source>
        <dbReference type="Proteomes" id="UP001362899"/>
    </source>
</evidence>
<evidence type="ECO:0000256" key="13">
    <source>
        <dbReference type="RuleBase" id="RU079119"/>
    </source>
</evidence>
<dbReference type="AlphaFoldDB" id="A0AAV5RQW9"/>